<dbReference type="PROSITE" id="PS00629">
    <property type="entry name" value="IMP_1"/>
    <property type="match status" value="1"/>
</dbReference>
<dbReference type="PROSITE" id="PS00630">
    <property type="entry name" value="IMP_2"/>
    <property type="match status" value="1"/>
</dbReference>
<gene>
    <name evidence="10" type="primary">IMPA1</name>
</gene>
<reference evidence="10" key="1">
    <citation type="submission" date="2009-03" db="EMBL/GenBank/DDBJ databases">
        <title>Caligus rogercresseyi ESTs and full-length cDNAs.</title>
        <authorList>
            <person name="Yasuike M."/>
            <person name="von Schalburg K."/>
            <person name="Cooper G."/>
            <person name="Leong J."/>
            <person name="Jones S.R.M."/>
            <person name="Koop B.F."/>
        </authorList>
    </citation>
    <scope>NUCLEOTIDE SEQUENCE</scope>
    <source>
        <tissue evidence="10">Whole body</tissue>
    </source>
</reference>
<dbReference type="GO" id="GO:0007165">
    <property type="term" value="P:signal transduction"/>
    <property type="evidence" value="ECO:0007669"/>
    <property type="project" value="TreeGrafter"/>
</dbReference>
<evidence type="ECO:0000256" key="9">
    <source>
        <dbReference type="RuleBase" id="RU364068"/>
    </source>
</evidence>
<feature type="binding site" evidence="8">
    <location>
        <position position="97"/>
    </location>
    <ligand>
        <name>Mg(2+)</name>
        <dbReference type="ChEBI" id="CHEBI:18420"/>
        <label>1</label>
        <note>catalytic</note>
    </ligand>
</feature>
<dbReference type="SUPFAM" id="SSF56655">
    <property type="entry name" value="Carbohydrate phosphatase"/>
    <property type="match status" value="1"/>
</dbReference>
<evidence type="ECO:0000256" key="3">
    <source>
        <dbReference type="ARBA" id="ARBA00005152"/>
    </source>
</evidence>
<evidence type="ECO:0000256" key="8">
    <source>
        <dbReference type="PIRSR" id="PIRSR600760-2"/>
    </source>
</evidence>
<accession>C1BRA4</accession>
<evidence type="ECO:0000256" key="2">
    <source>
        <dbReference type="ARBA" id="ARBA00001946"/>
    </source>
</evidence>
<proteinExistence type="evidence at transcript level"/>
<dbReference type="Pfam" id="PF00459">
    <property type="entry name" value="Inositol_P"/>
    <property type="match status" value="1"/>
</dbReference>
<evidence type="ECO:0000256" key="7">
    <source>
        <dbReference type="ARBA" id="ARBA00022842"/>
    </source>
</evidence>
<name>C1BRA4_CALRO</name>
<dbReference type="EMBL" id="BT077133">
    <property type="protein sequence ID" value="ACO11557.1"/>
    <property type="molecule type" value="mRNA"/>
</dbReference>
<feature type="binding site" evidence="8">
    <location>
        <position position="96"/>
    </location>
    <ligand>
        <name>Mg(2+)</name>
        <dbReference type="ChEBI" id="CHEBI:18420"/>
        <label>1</label>
        <note>catalytic</note>
    </ligand>
</feature>
<dbReference type="EC" id="3.1.3.25" evidence="9"/>
<dbReference type="AlphaFoldDB" id="C1BRA4"/>
<dbReference type="Gene3D" id="3.30.540.10">
    <property type="entry name" value="Fructose-1,6-Bisphosphatase, subunit A, domain 1"/>
    <property type="match status" value="1"/>
</dbReference>
<evidence type="ECO:0000256" key="1">
    <source>
        <dbReference type="ARBA" id="ARBA00001033"/>
    </source>
</evidence>
<dbReference type="UniPathway" id="UPA00823">
    <property type="reaction ID" value="UER00788"/>
</dbReference>
<dbReference type="FunFam" id="3.40.190.80:FF:000002">
    <property type="entry name" value="Inositol-1-monophosphatase"/>
    <property type="match status" value="1"/>
</dbReference>
<dbReference type="PRINTS" id="PR00378">
    <property type="entry name" value="LIIMPHPHTASE"/>
</dbReference>
<dbReference type="InterPro" id="IPR033942">
    <property type="entry name" value="IMPase"/>
</dbReference>
<keyword evidence="7 8" id="KW-0460">Magnesium</keyword>
<dbReference type="Gene3D" id="3.40.190.80">
    <property type="match status" value="1"/>
</dbReference>
<keyword evidence="5 8" id="KW-0479">Metal-binding</keyword>
<sequence>MGANSEDYEAYLRTAILIAKKAGQVVSSVLGDPNKEVSSKSGETDVVTETDKAVENLIRDELSASYPQHGFIGEESEFEKGLMSMDDRPTWIVDPIDGTLNFVHCNHLVAISIGLVIKKRIVLGVIYVPMRSDVYTAIVGKGAFKNGVPIQVSKVKNLEKAMITYEVWARSKDQHKEHQLSTLSILCSKVMAIRSYGSACINLCLLAEGQIDVYMDSGIRVWDMAAGAIIVQEAGGTLLHNDGSEFDAMSRNILAASSSSLAKELIGLHLKLPQMKRDHEIRIHL</sequence>
<dbReference type="InterPro" id="IPR020583">
    <property type="entry name" value="Inositol_monoP_metal-BS"/>
</dbReference>
<dbReference type="GO" id="GO:0046872">
    <property type="term" value="F:metal ion binding"/>
    <property type="evidence" value="ECO:0007669"/>
    <property type="project" value="UniProtKB-KW"/>
</dbReference>
<dbReference type="CDD" id="cd01639">
    <property type="entry name" value="IMPase"/>
    <property type="match status" value="1"/>
</dbReference>
<organism evidence="10">
    <name type="scientific">Caligus rogercresseyi</name>
    <name type="common">Sea louse</name>
    <dbReference type="NCBI Taxonomy" id="217165"/>
    <lineage>
        <taxon>Eukaryota</taxon>
        <taxon>Metazoa</taxon>
        <taxon>Ecdysozoa</taxon>
        <taxon>Arthropoda</taxon>
        <taxon>Crustacea</taxon>
        <taxon>Multicrustacea</taxon>
        <taxon>Hexanauplia</taxon>
        <taxon>Copepoda</taxon>
        <taxon>Siphonostomatoida</taxon>
        <taxon>Caligidae</taxon>
        <taxon>Caligus</taxon>
    </lineage>
</organism>
<evidence type="ECO:0000256" key="4">
    <source>
        <dbReference type="ARBA" id="ARBA00009759"/>
    </source>
</evidence>
<dbReference type="InterPro" id="IPR020550">
    <property type="entry name" value="Inositol_monophosphatase_CS"/>
</dbReference>
<evidence type="ECO:0000256" key="5">
    <source>
        <dbReference type="ARBA" id="ARBA00022723"/>
    </source>
</evidence>
<comment type="pathway">
    <text evidence="3 9">Polyol metabolism; myo-inositol biosynthesis; myo-inositol from D-glucose 6-phosphate: step 2/2.</text>
</comment>
<dbReference type="InterPro" id="IPR020552">
    <property type="entry name" value="Inositol_monoPase_Li-sen"/>
</dbReference>
<protein>
    <recommendedName>
        <fullName evidence="9">Inositol-1-monophosphatase</fullName>
        <ecNumber evidence="9">3.1.3.25</ecNumber>
    </recommendedName>
</protein>
<feature type="binding site" evidence="8">
    <location>
        <position position="94"/>
    </location>
    <ligand>
        <name>Mg(2+)</name>
        <dbReference type="ChEBI" id="CHEBI:18420"/>
        <label>1</label>
        <note>catalytic</note>
    </ligand>
</feature>
<dbReference type="PANTHER" id="PTHR20854:SF4">
    <property type="entry name" value="INOSITOL-1-MONOPHOSPHATASE-RELATED"/>
    <property type="match status" value="1"/>
</dbReference>
<evidence type="ECO:0000256" key="6">
    <source>
        <dbReference type="ARBA" id="ARBA00022801"/>
    </source>
</evidence>
<comment type="similarity">
    <text evidence="4 9">Belongs to the inositol monophosphatase superfamily.</text>
</comment>
<dbReference type="PRINTS" id="PR00377">
    <property type="entry name" value="IMPHPHTASES"/>
</dbReference>
<dbReference type="PANTHER" id="PTHR20854">
    <property type="entry name" value="INOSITOL MONOPHOSPHATASE"/>
    <property type="match status" value="1"/>
</dbReference>
<dbReference type="FunFam" id="3.30.540.10:FF:000004">
    <property type="entry name" value="Inositol-1-monophosphatase"/>
    <property type="match status" value="1"/>
</dbReference>
<dbReference type="GO" id="GO:0008934">
    <property type="term" value="F:inositol monophosphate 1-phosphatase activity"/>
    <property type="evidence" value="ECO:0007669"/>
    <property type="project" value="InterPro"/>
</dbReference>
<dbReference type="GO" id="GO:0046854">
    <property type="term" value="P:phosphatidylinositol phosphate biosynthetic process"/>
    <property type="evidence" value="ECO:0007669"/>
    <property type="project" value="InterPro"/>
</dbReference>
<comment type="catalytic activity">
    <reaction evidence="1 9">
        <text>a myo-inositol phosphate + H2O = myo-inositol + phosphate</text>
        <dbReference type="Rhea" id="RHEA:24056"/>
        <dbReference type="ChEBI" id="CHEBI:15377"/>
        <dbReference type="ChEBI" id="CHEBI:17268"/>
        <dbReference type="ChEBI" id="CHEBI:43474"/>
        <dbReference type="ChEBI" id="CHEBI:84139"/>
        <dbReference type="EC" id="3.1.3.25"/>
    </reaction>
</comment>
<feature type="binding site" evidence="8">
    <location>
        <position position="74"/>
    </location>
    <ligand>
        <name>Mg(2+)</name>
        <dbReference type="ChEBI" id="CHEBI:18420"/>
        <label>1</label>
        <note>catalytic</note>
    </ligand>
</feature>
<keyword evidence="6 9" id="KW-0378">Hydrolase</keyword>
<dbReference type="GO" id="GO:0006021">
    <property type="term" value="P:inositol biosynthetic process"/>
    <property type="evidence" value="ECO:0007669"/>
    <property type="project" value="UniProtKB-UniPathway"/>
</dbReference>
<evidence type="ECO:0000313" key="10">
    <source>
        <dbReference type="EMBL" id="ACO11557.1"/>
    </source>
</evidence>
<comment type="cofactor">
    <cofactor evidence="2 8 9">
        <name>Mg(2+)</name>
        <dbReference type="ChEBI" id="CHEBI:18420"/>
    </cofactor>
</comment>
<dbReference type="InterPro" id="IPR000760">
    <property type="entry name" value="Inositol_monophosphatase-like"/>
</dbReference>
<feature type="binding site" evidence="8">
    <location>
        <position position="223"/>
    </location>
    <ligand>
        <name>Mg(2+)</name>
        <dbReference type="ChEBI" id="CHEBI:18420"/>
        <label>1</label>
        <note>catalytic</note>
    </ligand>
</feature>